<evidence type="ECO:0000256" key="1">
    <source>
        <dbReference type="SAM" id="Phobius"/>
    </source>
</evidence>
<proteinExistence type="predicted"/>
<keyword evidence="3" id="KW-1185">Reference proteome</keyword>
<dbReference type="EMBL" id="NKXS01011937">
    <property type="protein sequence ID" value="PIM97009.1"/>
    <property type="molecule type" value="Genomic_DNA"/>
</dbReference>
<reference evidence="3" key="1">
    <citation type="journal article" date="2018" name="Gigascience">
        <title>Genome assembly of the Pink Ipe (Handroanthus impetiginosus, Bignoniaceae), a highly valued, ecologically keystone Neotropical timber forest tree.</title>
        <authorList>
            <person name="Silva-Junior O.B."/>
            <person name="Grattapaglia D."/>
            <person name="Novaes E."/>
            <person name="Collevatti R.G."/>
        </authorList>
    </citation>
    <scope>NUCLEOTIDE SEQUENCE [LARGE SCALE GENOMIC DNA]</scope>
    <source>
        <strain evidence="3">cv. UFG-1</strain>
    </source>
</reference>
<protein>
    <submittedName>
        <fullName evidence="2">Uncharacterized protein</fullName>
    </submittedName>
</protein>
<name>A0A2G9FWD7_9LAMI</name>
<feature type="transmembrane region" description="Helical" evidence="1">
    <location>
        <begin position="12"/>
        <end position="35"/>
    </location>
</feature>
<evidence type="ECO:0000313" key="3">
    <source>
        <dbReference type="Proteomes" id="UP000231279"/>
    </source>
</evidence>
<dbReference type="Proteomes" id="UP000231279">
    <property type="component" value="Unassembled WGS sequence"/>
</dbReference>
<accession>A0A2G9FWD7</accession>
<sequence length="66" mass="7580">MQVADNFHVGKLIFHLFTVAPLFSLTLIIKFTLVFSFKTVCILTRYDAYSVLSYQTIKPFGNHHSV</sequence>
<gene>
    <name evidence="2" type="ORF">CDL12_30530</name>
</gene>
<dbReference type="AlphaFoldDB" id="A0A2G9FWD7"/>
<keyword evidence="1" id="KW-0472">Membrane</keyword>
<comment type="caution">
    <text evidence="2">The sequence shown here is derived from an EMBL/GenBank/DDBJ whole genome shotgun (WGS) entry which is preliminary data.</text>
</comment>
<keyword evidence="1" id="KW-0812">Transmembrane</keyword>
<evidence type="ECO:0000313" key="2">
    <source>
        <dbReference type="EMBL" id="PIM97009.1"/>
    </source>
</evidence>
<organism evidence="2 3">
    <name type="scientific">Handroanthus impetiginosus</name>
    <dbReference type="NCBI Taxonomy" id="429701"/>
    <lineage>
        <taxon>Eukaryota</taxon>
        <taxon>Viridiplantae</taxon>
        <taxon>Streptophyta</taxon>
        <taxon>Embryophyta</taxon>
        <taxon>Tracheophyta</taxon>
        <taxon>Spermatophyta</taxon>
        <taxon>Magnoliopsida</taxon>
        <taxon>eudicotyledons</taxon>
        <taxon>Gunneridae</taxon>
        <taxon>Pentapetalae</taxon>
        <taxon>asterids</taxon>
        <taxon>lamiids</taxon>
        <taxon>Lamiales</taxon>
        <taxon>Bignoniaceae</taxon>
        <taxon>Crescentiina</taxon>
        <taxon>Tabebuia alliance</taxon>
        <taxon>Handroanthus</taxon>
    </lineage>
</organism>
<keyword evidence="1" id="KW-1133">Transmembrane helix</keyword>